<sequence>MKPSLFGYRAPKTLDEAIALLAGNADAAVLAGGQTLLPAMNFRVANPALLVDIQHVGGLRGIIITASHIVVRAMTRHRELELHADVRRANPLIAETMHHVAHVPIRNRGTVVGSLCHADPSAEMPLLLVLLGGNVLAQGPVGAREIAAEDFFQSFLTTARRHDEIVVEARFPTLPPGAGWAFDEVTRRRGDYAIVGVGCVLNLDDQHLARNLRLAACGIADRPIRLKKVEALLEGTALAEADLDAAVAASADAVAQSDDVNVTASYRRRALAALIRRIVAKAAARATSGMVQ</sequence>
<dbReference type="InterPro" id="IPR002346">
    <property type="entry name" value="Mopterin_DH_FAD-bd"/>
</dbReference>
<keyword evidence="5" id="KW-1185">Reference proteome</keyword>
<dbReference type="AlphaFoldDB" id="A0A1W6ZYY0"/>
<dbReference type="InterPro" id="IPR016166">
    <property type="entry name" value="FAD-bd_PCMH"/>
</dbReference>
<evidence type="ECO:0000313" key="5">
    <source>
        <dbReference type="Proteomes" id="UP000194137"/>
    </source>
</evidence>
<dbReference type="InterPro" id="IPR005107">
    <property type="entry name" value="CO_DH_flav_C"/>
</dbReference>
<dbReference type="Gene3D" id="3.30.390.50">
    <property type="entry name" value="CO dehydrogenase flavoprotein, C-terminal domain"/>
    <property type="match status" value="1"/>
</dbReference>
<dbReference type="InterPro" id="IPR016167">
    <property type="entry name" value="FAD-bd_PCMH_sub1"/>
</dbReference>
<proteinExistence type="predicted"/>
<dbReference type="InterPro" id="IPR036683">
    <property type="entry name" value="CO_DH_flav_C_dom_sf"/>
</dbReference>
<dbReference type="SUPFAM" id="SSF56176">
    <property type="entry name" value="FAD-binding/transporter-associated domain-like"/>
    <property type="match status" value="1"/>
</dbReference>
<organism evidence="4 5">
    <name type="scientific">Pseudorhodoplanes sinuspersici</name>
    <dbReference type="NCBI Taxonomy" id="1235591"/>
    <lineage>
        <taxon>Bacteria</taxon>
        <taxon>Pseudomonadati</taxon>
        <taxon>Pseudomonadota</taxon>
        <taxon>Alphaproteobacteria</taxon>
        <taxon>Hyphomicrobiales</taxon>
        <taxon>Pseudorhodoplanes</taxon>
    </lineage>
</organism>
<dbReference type="GO" id="GO:0016491">
    <property type="term" value="F:oxidoreductase activity"/>
    <property type="evidence" value="ECO:0007669"/>
    <property type="project" value="UniProtKB-KW"/>
</dbReference>
<dbReference type="PANTHER" id="PTHR42659">
    <property type="entry name" value="XANTHINE DEHYDROGENASE SUBUNIT C-RELATED"/>
    <property type="match status" value="1"/>
</dbReference>
<dbReference type="InterPro" id="IPR036318">
    <property type="entry name" value="FAD-bd_PCMH-like_sf"/>
</dbReference>
<dbReference type="Gene3D" id="3.30.465.10">
    <property type="match status" value="1"/>
</dbReference>
<dbReference type="RefSeq" id="WP_086091048.1">
    <property type="nucleotide sequence ID" value="NZ_CP021112.1"/>
</dbReference>
<dbReference type="EMBL" id="CP021112">
    <property type="protein sequence ID" value="ARQ02617.1"/>
    <property type="molecule type" value="Genomic_DNA"/>
</dbReference>
<dbReference type="KEGG" id="psin:CAK95_28545"/>
<dbReference type="Proteomes" id="UP000194137">
    <property type="component" value="Chromosome"/>
</dbReference>
<dbReference type="SUPFAM" id="SSF55447">
    <property type="entry name" value="CO dehydrogenase flavoprotein C-terminal domain-like"/>
    <property type="match status" value="1"/>
</dbReference>
<evidence type="ECO:0000256" key="1">
    <source>
        <dbReference type="ARBA" id="ARBA00022630"/>
    </source>
</evidence>
<dbReference type="OrthoDB" id="9793944at2"/>
<dbReference type="Pfam" id="PF03450">
    <property type="entry name" value="CO_deh_flav_C"/>
    <property type="match status" value="1"/>
</dbReference>
<evidence type="ECO:0000256" key="3">
    <source>
        <dbReference type="ARBA" id="ARBA00023002"/>
    </source>
</evidence>
<keyword evidence="3" id="KW-0560">Oxidoreductase</keyword>
<keyword evidence="1" id="KW-0285">Flavoprotein</keyword>
<gene>
    <name evidence="4" type="ORF">CAK95_28545</name>
</gene>
<dbReference type="PANTHER" id="PTHR42659:SF2">
    <property type="entry name" value="XANTHINE DEHYDROGENASE SUBUNIT C-RELATED"/>
    <property type="match status" value="1"/>
</dbReference>
<reference evidence="4 5" key="1">
    <citation type="submission" date="2017-05" db="EMBL/GenBank/DDBJ databases">
        <title>Full genome sequence of Pseudorhodoplanes sinuspersici.</title>
        <authorList>
            <person name="Dastgheib S.M.M."/>
            <person name="Shavandi M."/>
            <person name="Tirandaz H."/>
        </authorList>
    </citation>
    <scope>NUCLEOTIDE SEQUENCE [LARGE SCALE GENOMIC DNA]</scope>
    <source>
        <strain evidence="4 5">RIPI110</strain>
    </source>
</reference>
<dbReference type="STRING" id="1235591.CAK95_28545"/>
<evidence type="ECO:0000313" key="4">
    <source>
        <dbReference type="EMBL" id="ARQ02617.1"/>
    </source>
</evidence>
<protein>
    <submittedName>
        <fullName evidence="4">Uncharacterized protein</fullName>
    </submittedName>
</protein>
<dbReference type="PROSITE" id="PS51387">
    <property type="entry name" value="FAD_PCMH"/>
    <property type="match status" value="1"/>
</dbReference>
<name>A0A1W6ZYY0_9HYPH</name>
<dbReference type="Gene3D" id="3.30.43.10">
    <property type="entry name" value="Uridine Diphospho-n-acetylenolpyruvylglucosamine Reductase, domain 2"/>
    <property type="match status" value="1"/>
</dbReference>
<accession>A0A1W6ZYY0</accession>
<keyword evidence="2" id="KW-0274">FAD</keyword>
<evidence type="ECO:0000256" key="2">
    <source>
        <dbReference type="ARBA" id="ARBA00022827"/>
    </source>
</evidence>
<dbReference type="GO" id="GO:0071949">
    <property type="term" value="F:FAD binding"/>
    <property type="evidence" value="ECO:0007669"/>
    <property type="project" value="InterPro"/>
</dbReference>
<dbReference type="Pfam" id="PF00941">
    <property type="entry name" value="FAD_binding_5"/>
    <property type="match status" value="1"/>
</dbReference>
<dbReference type="InterPro" id="IPR016169">
    <property type="entry name" value="FAD-bd_PCMH_sub2"/>
</dbReference>
<dbReference type="InterPro" id="IPR051312">
    <property type="entry name" value="Diverse_Substr_Oxidored"/>
</dbReference>
<dbReference type="SMART" id="SM01092">
    <property type="entry name" value="CO_deh_flav_C"/>
    <property type="match status" value="1"/>
</dbReference>